<sequence>MDVMDFDQQQFVSSEELLGWEYPRVVLFVVYINDLPVVFGEVSPIESYFYANDSNLMVKSRNIENVVQTTRDALEKTGDLRNDNNLVLNMGRTECLIFSTSRSNLLVFQSVHIDLNMNELTQMILGSLDSGEIPLCLFLDLSKNRTEILGLRDKKFQLIKTTLKIDRWMSWTLINNSLCQVRNCWDGSTPGVHIDLNMNELTQMILGSLDSGEIPLCLFLDLSKNRTEILGLRDKKLQLIKTTLKIDRWMSWTLINNSLCQVRELLEWEYPRVVLFVVYINDLPVVFGEVSPIESYFYADDSNLMMKSRNIGNVVQTTRDALEKTGDLRNDNNLVLNMGRTECLVFSTSRSNLLISQSISFNNILI</sequence>
<reference evidence="1 2" key="1">
    <citation type="journal article" date="2021" name="BMC Biol.">
        <title>Horizontally acquired antibacterial genes associated with adaptive radiation of ladybird beetles.</title>
        <authorList>
            <person name="Li H.S."/>
            <person name="Tang X.F."/>
            <person name="Huang Y.H."/>
            <person name="Xu Z.Y."/>
            <person name="Chen M.L."/>
            <person name="Du X.Y."/>
            <person name="Qiu B.Y."/>
            <person name="Chen P.T."/>
            <person name="Zhang W."/>
            <person name="Slipinski A."/>
            <person name="Escalona H.E."/>
            <person name="Waterhouse R.M."/>
            <person name="Zwick A."/>
            <person name="Pang H."/>
        </authorList>
    </citation>
    <scope>NUCLEOTIDE SEQUENCE [LARGE SCALE GENOMIC DNA]</scope>
    <source>
        <strain evidence="1">SYSU2018</strain>
    </source>
</reference>
<organism evidence="1 2">
    <name type="scientific">Cryptolaemus montrouzieri</name>
    <dbReference type="NCBI Taxonomy" id="559131"/>
    <lineage>
        <taxon>Eukaryota</taxon>
        <taxon>Metazoa</taxon>
        <taxon>Ecdysozoa</taxon>
        <taxon>Arthropoda</taxon>
        <taxon>Hexapoda</taxon>
        <taxon>Insecta</taxon>
        <taxon>Pterygota</taxon>
        <taxon>Neoptera</taxon>
        <taxon>Endopterygota</taxon>
        <taxon>Coleoptera</taxon>
        <taxon>Polyphaga</taxon>
        <taxon>Cucujiformia</taxon>
        <taxon>Coccinelloidea</taxon>
        <taxon>Coccinellidae</taxon>
        <taxon>Scymninae</taxon>
        <taxon>Scymnini</taxon>
        <taxon>Cryptolaemus</taxon>
    </lineage>
</organism>
<dbReference type="EMBL" id="JABFTP020000144">
    <property type="protein sequence ID" value="KAL3283486.1"/>
    <property type="molecule type" value="Genomic_DNA"/>
</dbReference>
<dbReference type="Proteomes" id="UP001516400">
    <property type="component" value="Unassembled WGS sequence"/>
</dbReference>
<gene>
    <name evidence="1" type="ORF">HHI36_006626</name>
</gene>
<proteinExistence type="predicted"/>
<name>A0ABD2NXN3_9CUCU</name>
<evidence type="ECO:0000313" key="1">
    <source>
        <dbReference type="EMBL" id="KAL3283486.1"/>
    </source>
</evidence>
<evidence type="ECO:0000313" key="2">
    <source>
        <dbReference type="Proteomes" id="UP001516400"/>
    </source>
</evidence>
<comment type="caution">
    <text evidence="1">The sequence shown here is derived from an EMBL/GenBank/DDBJ whole genome shotgun (WGS) entry which is preliminary data.</text>
</comment>
<accession>A0ABD2NXN3</accession>
<protein>
    <submittedName>
        <fullName evidence="1">Uncharacterized protein</fullName>
    </submittedName>
</protein>
<dbReference type="AlphaFoldDB" id="A0ABD2NXN3"/>
<keyword evidence="2" id="KW-1185">Reference proteome</keyword>